<evidence type="ECO:0008006" key="4">
    <source>
        <dbReference type="Google" id="ProtNLM"/>
    </source>
</evidence>
<accession>A0A178Z305</accession>
<sequence>MDSRPGNAPEPLAPGRAPGSLSFSEGDTASASASASAQPGCEDQIIEFFLPAEQYRQLTEELERCDRFAGSRVRADYSYTAETLALRMPGPRHERVVRYFNYRLDYFIDGLDMIEDTVSLQDSGSGKCEYLSKDGKGLIERHPNISIINTKNPAWPVLVCEVADSQKTKDLHGLAREYIEQTKGNIRTVVTIDFDYPTGKRVYLIVWRASFGEDGRFKEVACGDVVEIRNRDGNKNPDPDAGVSLSLSDFGLTRGVDTSADNQVFTVSVDDLYTKLQIIERQIKQTKAARNDTIARWKAGAEV</sequence>
<dbReference type="GeneID" id="30015853"/>
<comment type="caution">
    <text evidence="2">The sequence shown here is derived from an EMBL/GenBank/DDBJ whole genome shotgun (WGS) entry which is preliminary data.</text>
</comment>
<reference evidence="2 3" key="1">
    <citation type="submission" date="2016-04" db="EMBL/GenBank/DDBJ databases">
        <title>Draft genome of Fonsecaea erecta CBS 125763.</title>
        <authorList>
            <person name="Weiss V.A."/>
            <person name="Vicente V.A."/>
            <person name="Raittz R.T."/>
            <person name="Moreno L.F."/>
            <person name="De Souza E.M."/>
            <person name="Pedrosa F.O."/>
            <person name="Steffens M.B."/>
            <person name="Faoro H."/>
            <person name="Tadra-Sfeir M.Z."/>
            <person name="Najafzadeh M.J."/>
            <person name="Felipe M.S."/>
            <person name="Teixeira M."/>
            <person name="Sun J."/>
            <person name="Xi L."/>
            <person name="Gomes R."/>
            <person name="De Azevedo C.M."/>
            <person name="Salgado C.G."/>
            <person name="Da Silva M.B."/>
            <person name="Nascimento M.F."/>
            <person name="Queiroz-Telles F."/>
            <person name="Attili D.S."/>
            <person name="Gorbushina A."/>
        </authorList>
    </citation>
    <scope>NUCLEOTIDE SEQUENCE [LARGE SCALE GENOMIC DNA]</scope>
    <source>
        <strain evidence="2 3">CBS 125763</strain>
    </source>
</reference>
<dbReference type="OrthoDB" id="3485856at2759"/>
<organism evidence="2 3">
    <name type="scientific">Fonsecaea erecta</name>
    <dbReference type="NCBI Taxonomy" id="1367422"/>
    <lineage>
        <taxon>Eukaryota</taxon>
        <taxon>Fungi</taxon>
        <taxon>Dikarya</taxon>
        <taxon>Ascomycota</taxon>
        <taxon>Pezizomycotina</taxon>
        <taxon>Eurotiomycetes</taxon>
        <taxon>Chaetothyriomycetidae</taxon>
        <taxon>Chaetothyriales</taxon>
        <taxon>Herpotrichiellaceae</taxon>
        <taxon>Fonsecaea</taxon>
    </lineage>
</organism>
<evidence type="ECO:0000313" key="3">
    <source>
        <dbReference type="Proteomes" id="UP000078343"/>
    </source>
</evidence>
<feature type="region of interest" description="Disordered" evidence="1">
    <location>
        <begin position="1"/>
        <end position="37"/>
    </location>
</feature>
<protein>
    <recommendedName>
        <fullName evidence="4">Restriction endonuclease domain-containing protein</fullName>
    </recommendedName>
</protein>
<dbReference type="RefSeq" id="XP_018687517.1">
    <property type="nucleotide sequence ID" value="XM_018843190.1"/>
</dbReference>
<dbReference type="EMBL" id="LVYI01000015">
    <property type="protein sequence ID" value="OAP54150.1"/>
    <property type="molecule type" value="Genomic_DNA"/>
</dbReference>
<proteinExistence type="predicted"/>
<evidence type="ECO:0000256" key="1">
    <source>
        <dbReference type="SAM" id="MobiDB-lite"/>
    </source>
</evidence>
<name>A0A178Z305_9EURO</name>
<evidence type="ECO:0000313" key="2">
    <source>
        <dbReference type="EMBL" id="OAP54150.1"/>
    </source>
</evidence>
<keyword evidence="3" id="KW-1185">Reference proteome</keyword>
<dbReference type="STRING" id="1367422.A0A178Z305"/>
<dbReference type="AlphaFoldDB" id="A0A178Z305"/>
<gene>
    <name evidence="2" type="ORF">AYL99_11685</name>
</gene>
<dbReference type="Proteomes" id="UP000078343">
    <property type="component" value="Unassembled WGS sequence"/>
</dbReference>